<comment type="caution">
    <text evidence="1">The sequence shown here is derived from an EMBL/GenBank/DDBJ whole genome shotgun (WGS) entry which is preliminary data.</text>
</comment>
<protein>
    <recommendedName>
        <fullName evidence="3">Class III aminotransferase</fullName>
    </recommendedName>
</protein>
<proteinExistence type="predicted"/>
<name>A0A0A0EBY3_9RHOB</name>
<dbReference type="AlphaFoldDB" id="A0A0A0EBY3"/>
<sequence length="251" mass="27437">MVAPNGARRMPADHPELPITDDAVIETWRQCTAAGADGLHLHIRDADGAHLLDAGRYRALLDRLSAEAPAGYIQVTSEAAGRYDAAEQQAMVRALRPDHVSVALREMVRRPEDWPQVQDFYHWAAEAGVAIQHILYDPQETRSFLDALADGRIPGRHHLLQLVLGSYAGARPDLADLDRHLDYLDGASRHSFDWMLCAFGAEETACLTRAAELGGKVRVGFENSLLMSDGRAARDNAERVADVASALALLG</sequence>
<dbReference type="eggNOG" id="COG3246">
    <property type="taxonomic scope" value="Bacteria"/>
</dbReference>
<dbReference type="InterPro" id="IPR013785">
    <property type="entry name" value="Aldolase_TIM"/>
</dbReference>
<dbReference type="Pfam" id="PF05853">
    <property type="entry name" value="BKACE"/>
    <property type="match status" value="1"/>
</dbReference>
<dbReference type="STRING" id="1461694.ATO9_17520"/>
<dbReference type="Gene3D" id="3.20.20.70">
    <property type="entry name" value="Aldolase class I"/>
    <property type="match status" value="1"/>
</dbReference>
<dbReference type="PANTHER" id="PTHR37418">
    <property type="entry name" value="3-KETO-5-AMINOHEXANOATE CLEAVAGE ENZYME-RELATED"/>
    <property type="match status" value="1"/>
</dbReference>
<dbReference type="PANTHER" id="PTHR37418:SF1">
    <property type="entry name" value="3-KETO-5-AMINOHEXANOATE CLEAVAGE PROTEIN"/>
    <property type="match status" value="1"/>
</dbReference>
<accession>A0A0A0EBY3</accession>
<evidence type="ECO:0008006" key="3">
    <source>
        <dbReference type="Google" id="ProtNLM"/>
    </source>
</evidence>
<dbReference type="GO" id="GO:0043720">
    <property type="term" value="F:3-keto-5-aminohexanoate cleavage activity"/>
    <property type="evidence" value="ECO:0007669"/>
    <property type="project" value="InterPro"/>
</dbReference>
<dbReference type="EMBL" id="AQQX01000009">
    <property type="protein sequence ID" value="KGM47638.1"/>
    <property type="molecule type" value="Genomic_DNA"/>
</dbReference>
<dbReference type="Proteomes" id="UP000030004">
    <property type="component" value="Unassembled WGS sequence"/>
</dbReference>
<dbReference type="InterPro" id="IPR008567">
    <property type="entry name" value="BKACE"/>
</dbReference>
<organism evidence="1 2">
    <name type="scientific">Pseudooceanicola atlanticus</name>
    <dbReference type="NCBI Taxonomy" id="1461694"/>
    <lineage>
        <taxon>Bacteria</taxon>
        <taxon>Pseudomonadati</taxon>
        <taxon>Pseudomonadota</taxon>
        <taxon>Alphaproteobacteria</taxon>
        <taxon>Rhodobacterales</taxon>
        <taxon>Paracoccaceae</taxon>
        <taxon>Pseudooceanicola</taxon>
    </lineage>
</organism>
<evidence type="ECO:0000313" key="1">
    <source>
        <dbReference type="EMBL" id="KGM47638.1"/>
    </source>
</evidence>
<gene>
    <name evidence="1" type="ORF">ATO9_17520</name>
</gene>
<reference evidence="1 2" key="1">
    <citation type="journal article" date="2015" name="Antonie Van Leeuwenhoek">
        <title>Pseudooceanicola atlanticus gen. nov. sp. nov., isolated from surface seawater of the Atlantic Ocean and reclassification of Oceanicola batsensis, Oceanicola marinus, Oceanicola nitratireducens, Oceanicola nanhaiensis, Oceanicola antarcticus and Oceanicola flagellatus, as Pseudooceanicola batsensis comb. nov., Pseudooceanicola marinus comb. nov., Pseudooceanicola nitratireducens comb. nov., Pseudooceanicola nanhaiensis comb. nov., Pseudooceanicola antarcticus comb. nov., and Pseudooceanicola flagellatus comb. nov.</title>
        <authorList>
            <person name="Lai Q."/>
            <person name="Li G."/>
            <person name="Liu X."/>
            <person name="Du Y."/>
            <person name="Sun F."/>
            <person name="Shao Z."/>
        </authorList>
    </citation>
    <scope>NUCLEOTIDE SEQUENCE [LARGE SCALE GENOMIC DNA]</scope>
    <source>
        <strain evidence="1 2">22II-s11g</strain>
    </source>
</reference>
<evidence type="ECO:0000313" key="2">
    <source>
        <dbReference type="Proteomes" id="UP000030004"/>
    </source>
</evidence>
<dbReference type="OrthoDB" id="9805277at2"/>
<keyword evidence="2" id="KW-1185">Reference proteome</keyword>